<organism evidence="4 5">
    <name type="scientific">Bombella pollinis</name>
    <dbReference type="NCBI Taxonomy" id="2967337"/>
    <lineage>
        <taxon>Bacteria</taxon>
        <taxon>Pseudomonadati</taxon>
        <taxon>Pseudomonadota</taxon>
        <taxon>Alphaproteobacteria</taxon>
        <taxon>Acetobacterales</taxon>
        <taxon>Acetobacteraceae</taxon>
        <taxon>Bombella</taxon>
    </lineage>
</organism>
<proteinExistence type="inferred from homology"/>
<dbReference type="InterPro" id="IPR035089">
    <property type="entry name" value="Phage_sheath_subtilisin"/>
</dbReference>
<evidence type="ECO:0000259" key="2">
    <source>
        <dbReference type="Pfam" id="PF04984"/>
    </source>
</evidence>
<accession>A0ABT3WQ42</accession>
<evidence type="ECO:0000313" key="4">
    <source>
        <dbReference type="EMBL" id="MCX5619919.1"/>
    </source>
</evidence>
<evidence type="ECO:0000256" key="1">
    <source>
        <dbReference type="ARBA" id="ARBA00008005"/>
    </source>
</evidence>
<dbReference type="EMBL" id="JANIDX010000005">
    <property type="protein sequence ID" value="MCX5619919.1"/>
    <property type="molecule type" value="Genomic_DNA"/>
</dbReference>
<feature type="domain" description="Tail sheath protein C-terminal" evidence="3">
    <location>
        <begin position="374"/>
        <end position="468"/>
    </location>
</feature>
<protein>
    <submittedName>
        <fullName evidence="4">Phage tail sheath subtilisin-like domain-containing protein</fullName>
    </submittedName>
</protein>
<dbReference type="PANTHER" id="PTHR35861:SF1">
    <property type="entry name" value="PHAGE TAIL SHEATH PROTEIN"/>
    <property type="match status" value="1"/>
</dbReference>
<comment type="caution">
    <text evidence="4">The sequence shown here is derived from an EMBL/GenBank/DDBJ whole genome shotgun (WGS) entry which is preliminary data.</text>
</comment>
<reference evidence="4 5" key="1">
    <citation type="submission" date="2022-07" db="EMBL/GenBank/DDBJ databases">
        <title>Bombella genomes.</title>
        <authorList>
            <person name="Harer L."/>
            <person name="Styblova S."/>
            <person name="Ehrmann M."/>
        </authorList>
    </citation>
    <scope>NUCLEOTIDE SEQUENCE [LARGE SCALE GENOMIC DNA]</scope>
    <source>
        <strain evidence="4 5">TMW 2.2556</strain>
    </source>
</reference>
<evidence type="ECO:0000313" key="5">
    <source>
        <dbReference type="Proteomes" id="UP001165575"/>
    </source>
</evidence>
<name>A0ABT3WQ42_9PROT</name>
<dbReference type="InterPro" id="IPR052042">
    <property type="entry name" value="Tail_sheath_structural"/>
</dbReference>
<keyword evidence="5" id="KW-1185">Reference proteome</keyword>
<dbReference type="InterPro" id="IPR020287">
    <property type="entry name" value="Tail_sheath_C"/>
</dbReference>
<evidence type="ECO:0000259" key="3">
    <source>
        <dbReference type="Pfam" id="PF17482"/>
    </source>
</evidence>
<dbReference type="RefSeq" id="WP_266137746.1">
    <property type="nucleotide sequence ID" value="NZ_JANIDX010000005.1"/>
</dbReference>
<comment type="similarity">
    <text evidence="1">Belongs to the myoviridae tail sheath protein family.</text>
</comment>
<sequence length="482" mass="49799">MAQKDFLHGVEVKNTPVTQPAVDVNMSTIGVIGIAPYADPAVFPLDTPVLVSGSDTQTIGALTATAPAGAADIGTLPVAVSSMLDECSPLMVIVRVSGTNSYDPGTIPAIVGGIDSAGAYHGVHAFLAAESVTGYRPRLLCAPGYTSQRSKGALAGVSIAAAGSGYTPGTYPLTITDTSGTGAQAHAVVGSDGTFINVEMTASGSGYSKSPSFSLPSAVGNGSGAKFSAEVADLDNAVTAELKVIADRLRAVAFVDGPNTNATAAINAANEGGSRVMMIDPWIVRETDGVSAVIPPSAKFAALQAYSDMQNGFWRSLSNQELHGVIGLARPVDFVMGDENSAANILNANSITTIIRRAGTGYVSWGNRALDGSFLCVTRTIDEISDALLLATMQFVDMGITKNFVTEVVAFVNSYLRQLISKGAITGGKCWADTSLNTASAVTNGQVYFDFDIGPVYPAERITFRSTINDGYVSTIFTGSNS</sequence>
<dbReference type="Proteomes" id="UP001165575">
    <property type="component" value="Unassembled WGS sequence"/>
</dbReference>
<feature type="domain" description="Tail sheath protein subtilisin-like" evidence="2">
    <location>
        <begin position="235"/>
        <end position="368"/>
    </location>
</feature>
<gene>
    <name evidence="4" type="ORF">NQF89_05720</name>
</gene>
<dbReference type="PANTHER" id="PTHR35861">
    <property type="match status" value="1"/>
</dbReference>
<dbReference type="Pfam" id="PF04984">
    <property type="entry name" value="Phage_sheath_1"/>
    <property type="match status" value="1"/>
</dbReference>
<dbReference type="Pfam" id="PF17482">
    <property type="entry name" value="Phage_sheath_1C"/>
    <property type="match status" value="1"/>
</dbReference>